<name>A0A1Y1WXB9_9FUNG</name>
<dbReference type="SMART" id="SM00248">
    <property type="entry name" value="ANK"/>
    <property type="match status" value="1"/>
</dbReference>
<evidence type="ECO:0000256" key="1">
    <source>
        <dbReference type="PROSITE-ProRule" id="PRU00023"/>
    </source>
</evidence>
<keyword evidence="3" id="KW-1185">Reference proteome</keyword>
<dbReference type="EMBL" id="MCFG01000218">
    <property type="protein sequence ID" value="ORX78207.1"/>
    <property type="molecule type" value="Genomic_DNA"/>
</dbReference>
<reference evidence="2 3" key="1">
    <citation type="submission" date="2016-08" db="EMBL/GenBank/DDBJ databases">
        <title>A Parts List for Fungal Cellulosomes Revealed by Comparative Genomics.</title>
        <authorList>
            <consortium name="DOE Joint Genome Institute"/>
            <person name="Haitjema C.H."/>
            <person name="Gilmore S.P."/>
            <person name="Henske J.K."/>
            <person name="Solomon K.V."/>
            <person name="De Groot R."/>
            <person name="Kuo A."/>
            <person name="Mondo S.J."/>
            <person name="Salamov A.A."/>
            <person name="Labutti K."/>
            <person name="Zhao Z."/>
            <person name="Chiniquy J."/>
            <person name="Barry K."/>
            <person name="Brewer H.M."/>
            <person name="Purvine S.O."/>
            <person name="Wright A.T."/>
            <person name="Boxma B."/>
            <person name="Van Alen T."/>
            <person name="Hackstein J.H."/>
            <person name="Baker S.E."/>
            <person name="Grigoriev I.V."/>
            <person name="O'Malley M.A."/>
        </authorList>
    </citation>
    <scope>NUCLEOTIDE SEQUENCE [LARGE SCALE GENOMIC DNA]</scope>
    <source>
        <strain evidence="2 3">S4</strain>
    </source>
</reference>
<dbReference type="Proteomes" id="UP000193944">
    <property type="component" value="Unassembled WGS sequence"/>
</dbReference>
<protein>
    <submittedName>
        <fullName evidence="2">Uncharacterized protein</fullName>
    </submittedName>
</protein>
<keyword evidence="1" id="KW-0040">ANK repeat</keyword>
<dbReference type="Pfam" id="PF00023">
    <property type="entry name" value="Ank"/>
    <property type="match status" value="1"/>
</dbReference>
<sequence length="87" mass="10474">MILWKFFNSSNLKRLICVLSKNGKKRELEDVLNKLFENYQYDKDYEFDEIIEQLTTPLHIGCYYEDIEIIKLLIHYGANVNIKNNKQ</sequence>
<evidence type="ECO:0000313" key="3">
    <source>
        <dbReference type="Proteomes" id="UP000193944"/>
    </source>
</evidence>
<proteinExistence type="predicted"/>
<dbReference type="AlphaFoldDB" id="A0A1Y1WXB9"/>
<dbReference type="PROSITE" id="PS50088">
    <property type="entry name" value="ANK_REPEAT"/>
    <property type="match status" value="1"/>
</dbReference>
<dbReference type="PROSITE" id="PS50297">
    <property type="entry name" value="ANK_REP_REGION"/>
    <property type="match status" value="1"/>
</dbReference>
<accession>A0A1Y1WXB9</accession>
<dbReference type="SUPFAM" id="SSF48403">
    <property type="entry name" value="Ankyrin repeat"/>
    <property type="match status" value="1"/>
</dbReference>
<reference evidence="2 3" key="2">
    <citation type="submission" date="2016-08" db="EMBL/GenBank/DDBJ databases">
        <title>Pervasive Adenine N6-methylation of Active Genes in Fungi.</title>
        <authorList>
            <consortium name="DOE Joint Genome Institute"/>
            <person name="Mondo S.J."/>
            <person name="Dannebaum R.O."/>
            <person name="Kuo R.C."/>
            <person name="Labutti K."/>
            <person name="Haridas S."/>
            <person name="Kuo A."/>
            <person name="Salamov A."/>
            <person name="Ahrendt S.R."/>
            <person name="Lipzen A."/>
            <person name="Sullivan W."/>
            <person name="Andreopoulos W.B."/>
            <person name="Clum A."/>
            <person name="Lindquist E."/>
            <person name="Daum C."/>
            <person name="Ramamoorthy G.K."/>
            <person name="Gryganskyi A."/>
            <person name="Culley D."/>
            <person name="Magnuson J.K."/>
            <person name="James T.Y."/>
            <person name="O'Malley M.A."/>
            <person name="Stajich J.E."/>
            <person name="Spatafora J.W."/>
            <person name="Visel A."/>
            <person name="Grigoriev I.V."/>
        </authorList>
    </citation>
    <scope>NUCLEOTIDE SEQUENCE [LARGE SCALE GENOMIC DNA]</scope>
    <source>
        <strain evidence="2 3">S4</strain>
    </source>
</reference>
<organism evidence="2 3">
    <name type="scientific">Anaeromyces robustus</name>
    <dbReference type="NCBI Taxonomy" id="1754192"/>
    <lineage>
        <taxon>Eukaryota</taxon>
        <taxon>Fungi</taxon>
        <taxon>Fungi incertae sedis</taxon>
        <taxon>Chytridiomycota</taxon>
        <taxon>Chytridiomycota incertae sedis</taxon>
        <taxon>Neocallimastigomycetes</taxon>
        <taxon>Neocallimastigales</taxon>
        <taxon>Neocallimastigaceae</taxon>
        <taxon>Anaeromyces</taxon>
    </lineage>
</organism>
<comment type="caution">
    <text evidence="2">The sequence shown here is derived from an EMBL/GenBank/DDBJ whole genome shotgun (WGS) entry which is preliminary data.</text>
</comment>
<gene>
    <name evidence="2" type="ORF">BCR32DRAFT_282480</name>
</gene>
<dbReference type="OrthoDB" id="194358at2759"/>
<evidence type="ECO:0000313" key="2">
    <source>
        <dbReference type="EMBL" id="ORX78207.1"/>
    </source>
</evidence>
<dbReference type="InterPro" id="IPR002110">
    <property type="entry name" value="Ankyrin_rpt"/>
</dbReference>
<feature type="repeat" description="ANK" evidence="1">
    <location>
        <begin position="53"/>
        <end position="85"/>
    </location>
</feature>
<dbReference type="InterPro" id="IPR036770">
    <property type="entry name" value="Ankyrin_rpt-contain_sf"/>
</dbReference>
<dbReference type="Gene3D" id="1.25.40.20">
    <property type="entry name" value="Ankyrin repeat-containing domain"/>
    <property type="match status" value="1"/>
</dbReference>